<keyword evidence="3" id="KW-1185">Reference proteome</keyword>
<keyword evidence="1" id="KW-1133">Transmembrane helix</keyword>
<evidence type="ECO:0000256" key="1">
    <source>
        <dbReference type="SAM" id="Phobius"/>
    </source>
</evidence>
<organism evidence="2 3">
    <name type="scientific">Deinococcus psychrotolerans</name>
    <dbReference type="NCBI Taxonomy" id="2489213"/>
    <lineage>
        <taxon>Bacteria</taxon>
        <taxon>Thermotogati</taxon>
        <taxon>Deinococcota</taxon>
        <taxon>Deinococci</taxon>
        <taxon>Deinococcales</taxon>
        <taxon>Deinococcaceae</taxon>
        <taxon>Deinococcus</taxon>
    </lineage>
</organism>
<feature type="transmembrane region" description="Helical" evidence="1">
    <location>
        <begin position="57"/>
        <end position="79"/>
    </location>
</feature>
<feature type="transmembrane region" description="Helical" evidence="1">
    <location>
        <begin position="257"/>
        <end position="275"/>
    </location>
</feature>
<dbReference type="AlphaFoldDB" id="A0A3G8YIZ5"/>
<feature type="transmembrane region" description="Helical" evidence="1">
    <location>
        <begin position="232"/>
        <end position="251"/>
    </location>
</feature>
<dbReference type="OrthoDB" id="5241899at2"/>
<feature type="transmembrane region" description="Helical" evidence="1">
    <location>
        <begin position="165"/>
        <end position="187"/>
    </location>
</feature>
<dbReference type="KEGG" id="dph:EHF33_15250"/>
<feature type="transmembrane region" description="Helical" evidence="1">
    <location>
        <begin position="282"/>
        <end position="302"/>
    </location>
</feature>
<proteinExistence type="predicted"/>
<keyword evidence="1" id="KW-0472">Membrane</keyword>
<dbReference type="EMBL" id="CP034184">
    <property type="protein sequence ID" value="AZI44247.1"/>
    <property type="molecule type" value="Genomic_DNA"/>
</dbReference>
<feature type="transmembrane region" description="Helical" evidence="1">
    <location>
        <begin position="26"/>
        <end position="45"/>
    </location>
</feature>
<feature type="transmembrane region" description="Helical" evidence="1">
    <location>
        <begin position="207"/>
        <end position="225"/>
    </location>
</feature>
<dbReference type="Proteomes" id="UP000276417">
    <property type="component" value="Chromosome 2"/>
</dbReference>
<reference evidence="2 3" key="1">
    <citation type="submission" date="2018-11" db="EMBL/GenBank/DDBJ databases">
        <title>Deinococcus shelandsis sp. nov., isolated from South Shetland Islands soil of Antarctica.</title>
        <authorList>
            <person name="Tian J."/>
        </authorList>
    </citation>
    <scope>NUCLEOTIDE SEQUENCE [LARGE SCALE GENOMIC DNA]</scope>
    <source>
        <strain evidence="2 3">S14-83T</strain>
    </source>
</reference>
<protein>
    <submittedName>
        <fullName evidence="2">Uncharacterized protein</fullName>
    </submittedName>
</protein>
<feature type="transmembrane region" description="Helical" evidence="1">
    <location>
        <begin position="314"/>
        <end position="336"/>
    </location>
</feature>
<dbReference type="RefSeq" id="WP_124873702.1">
    <property type="nucleotide sequence ID" value="NZ_CP034184.1"/>
</dbReference>
<evidence type="ECO:0000313" key="3">
    <source>
        <dbReference type="Proteomes" id="UP000276417"/>
    </source>
</evidence>
<evidence type="ECO:0000313" key="2">
    <source>
        <dbReference type="EMBL" id="AZI44247.1"/>
    </source>
</evidence>
<keyword evidence="1" id="KW-0812">Transmembrane</keyword>
<name>A0A3G8YIZ5_9DEIO</name>
<feature type="transmembrane region" description="Helical" evidence="1">
    <location>
        <begin position="91"/>
        <end position="113"/>
    </location>
</feature>
<sequence>MTTAPQSLQVAPTASAAYRATTAQHLITIVLAWWLLGGLFLDGWAHNHLGESLETVFTPWHAVFYSGFVAVAGWCLYLASRGWKMGRRGLAAFPDGYSLAAIGVPLFGVGGIGDLTWHTVFGIEVGIEALLSPTHLLLFAGGSLILASPLNAAWQSPTPRRAPRVLRWVAVLSATSVLAITAFIHMYMWGLLSVPQGLGWVQTRGELSAVLLTALMLAAPVLLLLRRFGLPFGAITVMYTLTNTAMALMLAPGDWRVPGVALVCGLLADVLCVLLQPSPKRVWAFRAFAFLLPLAVWVPYLGGAVRLGLSNLSLELWLGVAVMTGLGGLALSALVLPPALPAAALED</sequence>
<gene>
    <name evidence="2" type="ORF">EHF33_15250</name>
</gene>
<feature type="transmembrane region" description="Helical" evidence="1">
    <location>
        <begin position="133"/>
        <end position="153"/>
    </location>
</feature>
<accession>A0A3G8YIZ5</accession>